<dbReference type="EMBL" id="BGPR01009272">
    <property type="protein sequence ID" value="GBN38997.1"/>
    <property type="molecule type" value="Genomic_DNA"/>
</dbReference>
<feature type="chain" id="PRO_5021444029" evidence="1">
    <location>
        <begin position="26"/>
        <end position="74"/>
    </location>
</feature>
<organism evidence="2 3">
    <name type="scientific">Araneus ventricosus</name>
    <name type="common">Orbweaver spider</name>
    <name type="synonym">Epeira ventricosa</name>
    <dbReference type="NCBI Taxonomy" id="182803"/>
    <lineage>
        <taxon>Eukaryota</taxon>
        <taxon>Metazoa</taxon>
        <taxon>Ecdysozoa</taxon>
        <taxon>Arthropoda</taxon>
        <taxon>Chelicerata</taxon>
        <taxon>Arachnida</taxon>
        <taxon>Araneae</taxon>
        <taxon>Araneomorphae</taxon>
        <taxon>Entelegynae</taxon>
        <taxon>Araneoidea</taxon>
        <taxon>Araneidae</taxon>
        <taxon>Araneus</taxon>
    </lineage>
</organism>
<dbReference type="AlphaFoldDB" id="A0A4Y2NLV4"/>
<accession>A0A4Y2NLV4</accession>
<reference evidence="2 3" key="1">
    <citation type="journal article" date="2019" name="Sci. Rep.">
        <title>Orb-weaving spider Araneus ventricosus genome elucidates the spidroin gene catalogue.</title>
        <authorList>
            <person name="Kono N."/>
            <person name="Nakamura H."/>
            <person name="Ohtoshi R."/>
            <person name="Moran D.A.P."/>
            <person name="Shinohara A."/>
            <person name="Yoshida Y."/>
            <person name="Fujiwara M."/>
            <person name="Mori M."/>
            <person name="Tomita M."/>
            <person name="Arakawa K."/>
        </authorList>
    </citation>
    <scope>NUCLEOTIDE SEQUENCE [LARGE SCALE GENOMIC DNA]</scope>
</reference>
<evidence type="ECO:0000313" key="2">
    <source>
        <dbReference type="EMBL" id="GBN38997.1"/>
    </source>
</evidence>
<sequence length="74" mass="8028">MVAGIGTLSGVLSLVGFTWMKTCRAPEGKHDSPHICLRCQKMALTPASSGREELETEPSRITLENDPASKIMEI</sequence>
<comment type="caution">
    <text evidence="2">The sequence shown here is derived from an EMBL/GenBank/DDBJ whole genome shotgun (WGS) entry which is preliminary data.</text>
</comment>
<protein>
    <submittedName>
        <fullName evidence="2">Uncharacterized protein</fullName>
    </submittedName>
</protein>
<gene>
    <name evidence="2" type="ORF">AVEN_111486_1</name>
</gene>
<dbReference type="Proteomes" id="UP000499080">
    <property type="component" value="Unassembled WGS sequence"/>
</dbReference>
<evidence type="ECO:0000313" key="3">
    <source>
        <dbReference type="Proteomes" id="UP000499080"/>
    </source>
</evidence>
<proteinExistence type="predicted"/>
<name>A0A4Y2NLV4_ARAVE</name>
<keyword evidence="3" id="KW-1185">Reference proteome</keyword>
<keyword evidence="1" id="KW-0732">Signal</keyword>
<evidence type="ECO:0000256" key="1">
    <source>
        <dbReference type="SAM" id="SignalP"/>
    </source>
</evidence>
<feature type="signal peptide" evidence="1">
    <location>
        <begin position="1"/>
        <end position="25"/>
    </location>
</feature>